<gene>
    <name evidence="2" type="ORF">PXEA_LOCUS5207</name>
</gene>
<dbReference type="Proteomes" id="UP000784294">
    <property type="component" value="Unassembled WGS sequence"/>
</dbReference>
<reference evidence="2" key="1">
    <citation type="submission" date="2018-11" db="EMBL/GenBank/DDBJ databases">
        <authorList>
            <consortium name="Pathogen Informatics"/>
        </authorList>
    </citation>
    <scope>NUCLEOTIDE SEQUENCE</scope>
</reference>
<proteinExistence type="predicted"/>
<evidence type="ECO:0000256" key="1">
    <source>
        <dbReference type="SAM" id="MobiDB-lite"/>
    </source>
</evidence>
<protein>
    <submittedName>
        <fullName evidence="2">Uncharacterized protein</fullName>
    </submittedName>
</protein>
<accession>A0A3S4ZTR8</accession>
<name>A0A3S4ZTR8_9PLAT</name>
<dbReference type="AlphaFoldDB" id="A0A3S4ZTR8"/>
<organism evidence="2 3">
    <name type="scientific">Protopolystoma xenopodis</name>
    <dbReference type="NCBI Taxonomy" id="117903"/>
    <lineage>
        <taxon>Eukaryota</taxon>
        <taxon>Metazoa</taxon>
        <taxon>Spiralia</taxon>
        <taxon>Lophotrochozoa</taxon>
        <taxon>Platyhelminthes</taxon>
        <taxon>Monogenea</taxon>
        <taxon>Polyopisthocotylea</taxon>
        <taxon>Polystomatidea</taxon>
        <taxon>Polystomatidae</taxon>
        <taxon>Protopolystoma</taxon>
    </lineage>
</organism>
<comment type="caution">
    <text evidence="2">The sequence shown here is derived from an EMBL/GenBank/DDBJ whole genome shotgun (WGS) entry which is preliminary data.</text>
</comment>
<evidence type="ECO:0000313" key="3">
    <source>
        <dbReference type="Proteomes" id="UP000784294"/>
    </source>
</evidence>
<sequence>MIPCSDDVRHMTHESLAPFHRNRRRLLHKRRQHESSSKANRQLVKRNPPPSSGGTELRISLPNTFTRNGNKAKKSQPILHILFDQLHRLVVQTECSKPETVQLSFLQLLRLILPSPQSKLRNIRLILSLPNHLKPVLLCLPHSEYQSMDLDFYDGELELEIDDLLRHFNRRLTSDQHKRLVEYLRSCMNASPSVQRYQDIQSSPGSSGAQRKISPLGLHLVVWWAAREWHSYTSEESCNLPELEDTQSPVLACRIAETMINHVFFQLEQRYGREIVSYTLLFITVSHNSYDAIGCIKRILNITAYPQGLQIYLERDDWQ</sequence>
<evidence type="ECO:0000313" key="2">
    <source>
        <dbReference type="EMBL" id="VEL11767.1"/>
    </source>
</evidence>
<keyword evidence="3" id="KW-1185">Reference proteome</keyword>
<feature type="region of interest" description="Disordered" evidence="1">
    <location>
        <begin position="28"/>
        <end position="71"/>
    </location>
</feature>
<dbReference type="EMBL" id="CAAALY010012780">
    <property type="protein sequence ID" value="VEL11767.1"/>
    <property type="molecule type" value="Genomic_DNA"/>
</dbReference>